<dbReference type="PANTHER" id="PTHR30004:SF6">
    <property type="entry name" value="D-THREONATE 4-PHOSPHATE DEHYDROGENASE"/>
    <property type="match status" value="1"/>
</dbReference>
<evidence type="ECO:0000256" key="2">
    <source>
        <dbReference type="ARBA" id="ARBA00023002"/>
    </source>
</evidence>
<feature type="compositionally biased region" description="Basic and acidic residues" evidence="4">
    <location>
        <begin position="184"/>
        <end position="224"/>
    </location>
</feature>
<organism evidence="5 6">
    <name type="scientific">Spirosoma rhododendri</name>
    <dbReference type="NCBI Taxonomy" id="2728024"/>
    <lineage>
        <taxon>Bacteria</taxon>
        <taxon>Pseudomonadati</taxon>
        <taxon>Bacteroidota</taxon>
        <taxon>Cytophagia</taxon>
        <taxon>Cytophagales</taxon>
        <taxon>Cytophagaceae</taxon>
        <taxon>Spirosoma</taxon>
    </lineage>
</organism>
<dbReference type="NCBIfam" id="TIGR00557">
    <property type="entry name" value="pdxA"/>
    <property type="match status" value="1"/>
</dbReference>
<dbReference type="GO" id="GO:0051287">
    <property type="term" value="F:NAD binding"/>
    <property type="evidence" value="ECO:0007669"/>
    <property type="project" value="InterPro"/>
</dbReference>
<dbReference type="EMBL" id="CP051677">
    <property type="protein sequence ID" value="QJD79290.1"/>
    <property type="molecule type" value="Genomic_DNA"/>
</dbReference>
<dbReference type="Pfam" id="PF04166">
    <property type="entry name" value="PdxA"/>
    <property type="match status" value="1"/>
</dbReference>
<keyword evidence="1" id="KW-0479">Metal-binding</keyword>
<keyword evidence="3" id="KW-0520">NAD</keyword>
<feature type="region of interest" description="Disordered" evidence="4">
    <location>
        <begin position="1"/>
        <end position="241"/>
    </location>
</feature>
<accession>A0A7L5DUQ2</accession>
<feature type="compositionally biased region" description="Basic and acidic residues" evidence="4">
    <location>
        <begin position="120"/>
        <end position="139"/>
    </location>
</feature>
<dbReference type="Gene3D" id="3.40.718.10">
    <property type="entry name" value="Isopropylmalate Dehydrogenase"/>
    <property type="match status" value="1"/>
</dbReference>
<protein>
    <submittedName>
        <fullName evidence="5">4-hydroxythreonine-4-phosphate dehydrogenase PdxA</fullName>
        <ecNumber evidence="5">1.1.1.262</ecNumber>
    </submittedName>
</protein>
<evidence type="ECO:0000256" key="3">
    <source>
        <dbReference type="ARBA" id="ARBA00023027"/>
    </source>
</evidence>
<reference evidence="5 6" key="1">
    <citation type="submission" date="2020-04" db="EMBL/GenBank/DDBJ databases">
        <title>Genome sequencing of novel species.</title>
        <authorList>
            <person name="Heo J."/>
            <person name="Kim S.-J."/>
            <person name="Kim J.-S."/>
            <person name="Hong S.-B."/>
            <person name="Kwon S.-W."/>
        </authorList>
    </citation>
    <scope>NUCLEOTIDE SEQUENCE [LARGE SCALE GENOMIC DNA]</scope>
    <source>
        <strain evidence="5 6">CJU-R4</strain>
    </source>
</reference>
<feature type="compositionally biased region" description="Basic and acidic residues" evidence="4">
    <location>
        <begin position="65"/>
        <end position="76"/>
    </location>
</feature>
<dbReference type="InterPro" id="IPR005255">
    <property type="entry name" value="PdxA_fam"/>
</dbReference>
<dbReference type="GO" id="GO:0046872">
    <property type="term" value="F:metal ion binding"/>
    <property type="evidence" value="ECO:0007669"/>
    <property type="project" value="UniProtKB-KW"/>
</dbReference>
<evidence type="ECO:0000313" key="5">
    <source>
        <dbReference type="EMBL" id="QJD79290.1"/>
    </source>
</evidence>
<dbReference type="RefSeq" id="WP_169551256.1">
    <property type="nucleotide sequence ID" value="NZ_CP051677.1"/>
</dbReference>
<feature type="compositionally biased region" description="Basic and acidic residues" evidence="4">
    <location>
        <begin position="83"/>
        <end position="110"/>
    </location>
</feature>
<feature type="compositionally biased region" description="Polar residues" evidence="4">
    <location>
        <begin position="22"/>
        <end position="43"/>
    </location>
</feature>
<dbReference type="GO" id="GO:0050570">
    <property type="term" value="F:4-hydroxythreonine-4-phosphate dehydrogenase activity"/>
    <property type="evidence" value="ECO:0007669"/>
    <property type="project" value="UniProtKB-EC"/>
</dbReference>
<dbReference type="PANTHER" id="PTHR30004">
    <property type="entry name" value="4-HYDROXYTHREONINE-4-PHOSPHATE DEHYDROGENASE"/>
    <property type="match status" value="1"/>
</dbReference>
<dbReference type="SUPFAM" id="SSF53659">
    <property type="entry name" value="Isocitrate/Isopropylmalate dehydrogenase-like"/>
    <property type="match status" value="1"/>
</dbReference>
<gene>
    <name evidence="5" type="primary">pdxA</name>
    <name evidence="5" type="ORF">HH216_13370</name>
</gene>
<keyword evidence="2 5" id="KW-0560">Oxidoreductase</keyword>
<evidence type="ECO:0000313" key="6">
    <source>
        <dbReference type="Proteomes" id="UP000501128"/>
    </source>
</evidence>
<feature type="compositionally biased region" description="Basic and acidic residues" evidence="4">
    <location>
        <begin position="147"/>
        <end position="160"/>
    </location>
</feature>
<name>A0A7L5DUQ2_9BACT</name>
<proteinExistence type="predicted"/>
<dbReference type="Proteomes" id="UP000501128">
    <property type="component" value="Chromosome"/>
</dbReference>
<dbReference type="AlphaFoldDB" id="A0A7L5DUQ2"/>
<dbReference type="KEGG" id="srho:HH216_13370"/>
<keyword evidence="6" id="KW-1185">Reference proteome</keyword>
<evidence type="ECO:0000256" key="1">
    <source>
        <dbReference type="ARBA" id="ARBA00022723"/>
    </source>
</evidence>
<evidence type="ECO:0000256" key="4">
    <source>
        <dbReference type="SAM" id="MobiDB-lite"/>
    </source>
</evidence>
<sequence>MEQRQSDDTTPDSLTPPSSPSADIQSPQPATPSTDEQPAQPVTNELAEPSPLDPDQTEQSGRKFTQRENGGRDNRQNGRHSNVQKDNRQPQRENGQRTAEGREQPTRENGQRQGNNQRQGNRENRDANGSEPRSREQSNRESGNQEPRSREQQPRNRNADSPETGNQEPRDREQQAGESGNQEPRSRDQQPRNRESGNQESRNRDQQSREQQSREREPRQREASVNESGDQSGRDAGMVPGDNRLVIGISMGDYNGIGPEVILKALQHNRLQKICTPVIYGSMRIMNRYRNLLDLKDWNLNGAPSISQISHKMTNVITCWPDQNQDIQPGQVTPEAGQAALACLQRAVADMKEGKLDALVTAPINKYNIQSEEFKFPGHTEYLADEFGVADNLMFMVSERLRVGVVTGHVPLGRVRQNVTRERILQKINLMMQSLKQDYGIDKPKIAVLGLNPHAGEEGLLGNEEQDIIKPLLNDLRNKGQLVFGPYPADGFFGTRSYTKFDAVLAMYHDQGLIPFKAIAFEEGVNFTAGMPVVRTSPDHGTAYDIAGKNLADETSMLQAIYTAIDVARQRKEYTEITANALK</sequence>
<dbReference type="EC" id="1.1.1.262" evidence="5"/>